<dbReference type="Gene3D" id="3.40.50.300">
    <property type="entry name" value="P-loop containing nucleotide triphosphate hydrolases"/>
    <property type="match status" value="1"/>
</dbReference>
<dbReference type="AlphaFoldDB" id="A0A7Y7E928"/>
<evidence type="ECO:0000313" key="3">
    <source>
        <dbReference type="Proteomes" id="UP000587462"/>
    </source>
</evidence>
<sequence>MGRRGLPRTVHRSPRLPQGREFAQTVAESARDVFHPLIVITRGLQALAVSGRRRWAETPRERRGSAVLLAASCLAIVALVPYGPPLATVSLLAAGAWAGRARRTQRTQDPEPAEAARLQALYEALVPYLSDPQDPRPLYEHGGSWRKAFDEYVFDDRGRLAALQLRYPGWFTDGENASRARIEQLLRLKAGRDREYGFDWDESANRLCLTVLPPLPTDVRAQRFVTAPGETVLGFTDPEAVQRTLPVADGDELHDASPVVWRTGPRSAEPHLLALGRPGAGVTTLLRSVLLQALPHGDAVIVDGGGTGEYAALAGRHGVLAVESSLTGALAVLEWAGHETERRLMAVNSARQQGHPVPEDARRPLWIVVDRPVALSRLAAAQGRPDPQMLLQVPLFNGRVANVTVAIGEQLDAEGLLDAQVRTQALARVLLGGVTSEQVLAALGTPARSTTVDDVPPGRGYARLGSGPVHRLQVPATPDPYDEDAGEAQRQAVLDLLPEAVFPTVPTTPAYPAADQAT</sequence>
<evidence type="ECO:0000256" key="1">
    <source>
        <dbReference type="SAM" id="Phobius"/>
    </source>
</evidence>
<accession>A0A7Y7E928</accession>
<evidence type="ECO:0008006" key="4">
    <source>
        <dbReference type="Google" id="ProtNLM"/>
    </source>
</evidence>
<name>A0A7Y7E928_STRMO</name>
<dbReference type="InterPro" id="IPR027417">
    <property type="entry name" value="P-loop_NTPase"/>
</dbReference>
<keyword evidence="1" id="KW-0472">Membrane</keyword>
<dbReference type="Proteomes" id="UP000587462">
    <property type="component" value="Unassembled WGS sequence"/>
</dbReference>
<proteinExistence type="predicted"/>
<organism evidence="2 3">
    <name type="scientific">Streptomyces morookaense</name>
    <name type="common">Streptoverticillium morookaense</name>
    <dbReference type="NCBI Taxonomy" id="1970"/>
    <lineage>
        <taxon>Bacteria</taxon>
        <taxon>Bacillati</taxon>
        <taxon>Actinomycetota</taxon>
        <taxon>Actinomycetes</taxon>
        <taxon>Kitasatosporales</taxon>
        <taxon>Streptomycetaceae</taxon>
        <taxon>Streptomyces</taxon>
    </lineage>
</organism>
<keyword evidence="1" id="KW-0812">Transmembrane</keyword>
<keyword evidence="3" id="KW-1185">Reference proteome</keyword>
<reference evidence="2 3" key="1">
    <citation type="submission" date="2020-04" db="EMBL/GenBank/DDBJ databases">
        <title>Draft Genome Sequence of Streptomyces morookaense DSM 40503, an 8-azaguanine-producing strain.</title>
        <authorList>
            <person name="Qi J."/>
            <person name="Gao J.-M."/>
        </authorList>
    </citation>
    <scope>NUCLEOTIDE SEQUENCE [LARGE SCALE GENOMIC DNA]</scope>
    <source>
        <strain evidence="2 3">DSM 40503</strain>
    </source>
</reference>
<protein>
    <recommendedName>
        <fullName evidence="4">FtsK domain-containing protein</fullName>
    </recommendedName>
</protein>
<gene>
    <name evidence="2" type="ORF">HG542_20150</name>
</gene>
<dbReference type="EMBL" id="JABBXF010000044">
    <property type="protein sequence ID" value="NVK79967.1"/>
    <property type="molecule type" value="Genomic_DNA"/>
</dbReference>
<feature type="transmembrane region" description="Helical" evidence="1">
    <location>
        <begin position="64"/>
        <end position="83"/>
    </location>
</feature>
<dbReference type="RefSeq" id="WP_171083408.1">
    <property type="nucleotide sequence ID" value="NZ_BNBU01000014.1"/>
</dbReference>
<keyword evidence="1" id="KW-1133">Transmembrane helix</keyword>
<evidence type="ECO:0000313" key="2">
    <source>
        <dbReference type="EMBL" id="NVK79967.1"/>
    </source>
</evidence>
<comment type="caution">
    <text evidence="2">The sequence shown here is derived from an EMBL/GenBank/DDBJ whole genome shotgun (WGS) entry which is preliminary data.</text>
</comment>
<dbReference type="SUPFAM" id="SSF52540">
    <property type="entry name" value="P-loop containing nucleoside triphosphate hydrolases"/>
    <property type="match status" value="1"/>
</dbReference>